<keyword evidence="4 8" id="KW-0999">Mitochondrion inner membrane</keyword>
<evidence type="ECO:0000313" key="11">
    <source>
        <dbReference type="Proteomes" id="UP000306584"/>
    </source>
</evidence>
<evidence type="ECO:0000313" key="10">
    <source>
        <dbReference type="EMBL" id="THY29875.1"/>
    </source>
</evidence>
<evidence type="ECO:0000256" key="1">
    <source>
        <dbReference type="ARBA" id="ARBA00003470"/>
    </source>
</evidence>
<organism evidence="10 11">
    <name type="scientific">Aureobasidium pullulans</name>
    <name type="common">Black yeast</name>
    <name type="synonym">Pullularia pullulans</name>
    <dbReference type="NCBI Taxonomy" id="5580"/>
    <lineage>
        <taxon>Eukaryota</taxon>
        <taxon>Fungi</taxon>
        <taxon>Dikarya</taxon>
        <taxon>Ascomycota</taxon>
        <taxon>Pezizomycotina</taxon>
        <taxon>Dothideomycetes</taxon>
        <taxon>Dothideomycetidae</taxon>
        <taxon>Dothideales</taxon>
        <taxon>Saccotheciaceae</taxon>
        <taxon>Aureobasidium</taxon>
    </lineage>
</organism>
<gene>
    <name evidence="10" type="ORF">D6D01_03436</name>
</gene>
<evidence type="ECO:0000256" key="8">
    <source>
        <dbReference type="RuleBase" id="RU367062"/>
    </source>
</evidence>
<feature type="compositionally biased region" description="Basic and acidic residues" evidence="9">
    <location>
        <begin position="46"/>
        <end position="60"/>
    </location>
</feature>
<feature type="region of interest" description="Disordered" evidence="9">
    <location>
        <begin position="46"/>
        <end position="81"/>
    </location>
</feature>
<dbReference type="InterPro" id="IPR040152">
    <property type="entry name" value="Atp25"/>
</dbReference>
<dbReference type="FunFam" id="3.30.460.10:FF:000044">
    <property type="entry name" value="ATPase synthesis protein 25, mitochondrial"/>
    <property type="match status" value="1"/>
</dbReference>
<dbReference type="Proteomes" id="UP000306584">
    <property type="component" value="Unassembled WGS sequence"/>
</dbReference>
<dbReference type="GO" id="GO:0005743">
    <property type="term" value="C:mitochondrial inner membrane"/>
    <property type="evidence" value="ECO:0007669"/>
    <property type="project" value="UniProtKB-SubCell"/>
</dbReference>
<comment type="subcellular location">
    <subcellularLocation>
        <location evidence="2 8">Mitochondrion inner membrane</location>
        <topology evidence="2 8">Peripheral membrane protein</topology>
        <orientation evidence="2 8">Matrix side</orientation>
    </subcellularLocation>
</comment>
<evidence type="ECO:0000256" key="7">
    <source>
        <dbReference type="ARBA" id="ARBA00023136"/>
    </source>
</evidence>
<sequence>MLLNSCVRRSLGSRGLRSFIAPTAASAIRPAALTFRPLSLSAKLAQEQHEKLETPERPENNETEAIAQTPDIPEDTVVSPPTEQDAVPWYLQVDTPTPQQEHPFAERQRLPELPESPPALLQPVLEHVSVELGLDHLSLIDLRELDPPPALGASLIMIIGTARSEKHLHVSADRLCRWLRTEHRLSPYADGLLGRNELKLKLRRKAKRTRLLSAVGAKETASQDIDDGIRTGWVCVNVGRVEGGELKQVEQSDDIVGFGSQSSGSRIVVQMMTEEKRGQIDLETLWGGILRRSIKGQTDKTQDVDDAEKRVRSGMLLEESAEAPGSYRYRPNVAEHPSGQQARAFHSSARSAIQQGAHISTTSQVNPPSDRISQSAVILNHMVDHFKVMSANDSHTALGCDSKDQESTPFLRAFYSAMPRFPETTHWHSNIALRCQAVRSGHAGYSSTCLIEDLESMRLACLVPEERTYLAVLEAVMLPHVGDITTAERHISRTTFRRALAVLDRMFEDGYDPVSNSVCQILYRATFTKPAVIEDYTLTTMSQSTPTYQKSYALNQLLSALSVYALRTAAQTSAWSEFWEMWRSYPSRMLPRSSDMYVTMFDQVAEKNSQRDAMDALRQCVPEMLRERPAVKLGGQVADAVMRCLQVAEPRAEKLAREGNRGEWASLWLRCAKALEVT</sequence>
<dbReference type="EMBL" id="QZBD01000095">
    <property type="protein sequence ID" value="THY29875.1"/>
    <property type="molecule type" value="Genomic_DNA"/>
</dbReference>
<protein>
    <recommendedName>
        <fullName evidence="8">ATPase synthesis protein 25</fullName>
    </recommendedName>
</protein>
<dbReference type="AlphaFoldDB" id="A0A4S9LLH2"/>
<dbReference type="InterPro" id="IPR043519">
    <property type="entry name" value="NT_sf"/>
</dbReference>
<comment type="similarity">
    <text evidence="3 8">Belongs to the ATP25 family.</text>
</comment>
<feature type="region of interest" description="Disordered" evidence="9">
    <location>
        <begin position="322"/>
        <end position="342"/>
    </location>
</feature>
<reference evidence="10 11" key="1">
    <citation type="submission" date="2018-10" db="EMBL/GenBank/DDBJ databases">
        <title>Fifty Aureobasidium pullulans genomes reveal a recombining polyextremotolerant generalist.</title>
        <authorList>
            <person name="Gostincar C."/>
            <person name="Turk M."/>
            <person name="Zajc J."/>
            <person name="Gunde-Cimerman N."/>
        </authorList>
    </citation>
    <scope>NUCLEOTIDE SEQUENCE [LARGE SCALE GENOMIC DNA]</scope>
    <source>
        <strain evidence="10 11">EXF-6604</strain>
    </source>
</reference>
<evidence type="ECO:0000256" key="9">
    <source>
        <dbReference type="SAM" id="MobiDB-lite"/>
    </source>
</evidence>
<evidence type="ECO:0000256" key="2">
    <source>
        <dbReference type="ARBA" id="ARBA00004443"/>
    </source>
</evidence>
<evidence type="ECO:0000256" key="6">
    <source>
        <dbReference type="ARBA" id="ARBA00023128"/>
    </source>
</evidence>
<evidence type="ECO:0000256" key="3">
    <source>
        <dbReference type="ARBA" id="ARBA00010787"/>
    </source>
</evidence>
<accession>A0A4S9LLH2</accession>
<evidence type="ECO:0000256" key="4">
    <source>
        <dbReference type="ARBA" id="ARBA00022792"/>
    </source>
</evidence>
<comment type="function">
    <text evidence="1">Probable mitochondrial mRNA stabilization factor.</text>
</comment>
<dbReference type="GO" id="GO:0048255">
    <property type="term" value="P:mRNA stabilization"/>
    <property type="evidence" value="ECO:0007669"/>
    <property type="project" value="TreeGrafter"/>
</dbReference>
<comment type="function">
    <text evidence="8">Mitochondrial mRNA stabilization factor.</text>
</comment>
<proteinExistence type="inferred from homology"/>
<dbReference type="Gene3D" id="3.30.460.10">
    <property type="entry name" value="Beta Polymerase, domain 2"/>
    <property type="match status" value="1"/>
</dbReference>
<dbReference type="PANTHER" id="PTHR28087">
    <property type="entry name" value="ATPASE SYNTHESIS PROTEIN 25, MITOCHONDRIAL"/>
    <property type="match status" value="1"/>
</dbReference>
<comment type="caution">
    <text evidence="10">The sequence shown here is derived from an EMBL/GenBank/DDBJ whole genome shotgun (WGS) entry which is preliminary data.</text>
</comment>
<evidence type="ECO:0000256" key="5">
    <source>
        <dbReference type="ARBA" id="ARBA00022946"/>
    </source>
</evidence>
<keyword evidence="7 8" id="KW-0472">Membrane</keyword>
<dbReference type="PANTHER" id="PTHR28087:SF1">
    <property type="entry name" value="ATPASE SYNTHESIS PROTEIN 25, MITOCHONDRIAL"/>
    <property type="match status" value="1"/>
</dbReference>
<name>A0A4S9LLH2_AURPU</name>
<dbReference type="SUPFAM" id="SSF81301">
    <property type="entry name" value="Nucleotidyltransferase"/>
    <property type="match status" value="1"/>
</dbReference>
<keyword evidence="6 8" id="KW-0496">Mitochondrion</keyword>
<keyword evidence="5 8" id="KW-0809">Transit peptide</keyword>
<dbReference type="GO" id="GO:0140053">
    <property type="term" value="P:mitochondrial gene expression"/>
    <property type="evidence" value="ECO:0007669"/>
    <property type="project" value="UniProtKB-UniRule"/>
</dbReference>